<protein>
    <submittedName>
        <fullName evidence="2">Uncharacterized protein</fullName>
    </submittedName>
</protein>
<organism evidence="2 4">
    <name type="scientific">Phytophthora rubi</name>
    <dbReference type="NCBI Taxonomy" id="129364"/>
    <lineage>
        <taxon>Eukaryota</taxon>
        <taxon>Sar</taxon>
        <taxon>Stramenopiles</taxon>
        <taxon>Oomycota</taxon>
        <taxon>Peronosporomycetes</taxon>
        <taxon>Peronosporales</taxon>
        <taxon>Peronosporaceae</taxon>
        <taxon>Phytophthora</taxon>
    </lineage>
</organism>
<evidence type="ECO:0000313" key="4">
    <source>
        <dbReference type="Proteomes" id="UP000429607"/>
    </source>
</evidence>
<evidence type="ECO:0000313" key="5">
    <source>
        <dbReference type="Proteomes" id="UP000434957"/>
    </source>
</evidence>
<evidence type="ECO:0000313" key="1">
    <source>
        <dbReference type="EMBL" id="KAE9032804.1"/>
    </source>
</evidence>
<dbReference type="EMBL" id="QXFT01000462">
    <property type="protein sequence ID" value="KAE9343318.1"/>
    <property type="molecule type" value="Genomic_DNA"/>
</dbReference>
<dbReference type="AlphaFoldDB" id="A0A6A3MVP1"/>
<keyword evidence="5" id="KW-1185">Reference proteome</keyword>
<accession>A0A6A3MVP1</accession>
<dbReference type="Proteomes" id="UP000435112">
    <property type="component" value="Unassembled WGS sequence"/>
</dbReference>
<evidence type="ECO:0000313" key="3">
    <source>
        <dbReference type="EMBL" id="KAE9343318.1"/>
    </source>
</evidence>
<gene>
    <name evidence="2" type="ORF">PR001_g8470</name>
    <name evidence="1" type="ORF">PR002_g9000</name>
    <name evidence="3" type="ORF">PR003_g9037</name>
</gene>
<name>A0A6A3MVP1_9STRA</name>
<evidence type="ECO:0000313" key="2">
    <source>
        <dbReference type="EMBL" id="KAE9037203.1"/>
    </source>
</evidence>
<reference evidence="4 6" key="1">
    <citation type="submission" date="2018-09" db="EMBL/GenBank/DDBJ databases">
        <title>Genomic investigation of the strawberry pathogen Phytophthora fragariae indicates pathogenicity is determined by transcriptional variation in three key races.</title>
        <authorList>
            <person name="Adams T.M."/>
            <person name="Armitage A.D."/>
            <person name="Sobczyk M.K."/>
            <person name="Bates H.J."/>
            <person name="Dunwell J.M."/>
            <person name="Nellist C.F."/>
            <person name="Harrison R.J."/>
        </authorList>
    </citation>
    <scope>NUCLEOTIDE SEQUENCE [LARGE SCALE GENOMIC DNA]</scope>
    <source>
        <strain evidence="2 4">SCRP249</strain>
        <strain evidence="1 6">SCRP324</strain>
        <strain evidence="3 5">SCRP333</strain>
    </source>
</reference>
<dbReference type="OrthoDB" id="10286323at2759"/>
<sequence>MTFASGVTLAPSLAQSSPNFCLADIVLNARSQNVTKAMNTSLTRVLLQISAWFSPSVALVVRTPYNLVGEPNALTLDQP</sequence>
<proteinExistence type="predicted"/>
<dbReference type="Proteomes" id="UP000429607">
    <property type="component" value="Unassembled WGS sequence"/>
</dbReference>
<evidence type="ECO:0000313" key="6">
    <source>
        <dbReference type="Proteomes" id="UP000435112"/>
    </source>
</evidence>
<dbReference type="Proteomes" id="UP000434957">
    <property type="component" value="Unassembled WGS sequence"/>
</dbReference>
<dbReference type="EMBL" id="QXFV01000449">
    <property type="protein sequence ID" value="KAE9037203.1"/>
    <property type="molecule type" value="Genomic_DNA"/>
</dbReference>
<comment type="caution">
    <text evidence="2">The sequence shown here is derived from an EMBL/GenBank/DDBJ whole genome shotgun (WGS) entry which is preliminary data.</text>
</comment>
<dbReference type="EMBL" id="QXFU01000468">
    <property type="protein sequence ID" value="KAE9032804.1"/>
    <property type="molecule type" value="Genomic_DNA"/>
</dbReference>